<comment type="caution">
    <text evidence="1">The sequence shown here is derived from an EMBL/GenBank/DDBJ whole genome shotgun (WGS) entry which is preliminary data.</text>
</comment>
<name>X1TAS6_9ZZZZ</name>
<dbReference type="AlphaFoldDB" id="X1TAS6"/>
<organism evidence="1">
    <name type="scientific">marine sediment metagenome</name>
    <dbReference type="NCBI Taxonomy" id="412755"/>
    <lineage>
        <taxon>unclassified sequences</taxon>
        <taxon>metagenomes</taxon>
        <taxon>ecological metagenomes</taxon>
    </lineage>
</organism>
<gene>
    <name evidence="1" type="ORF">S12H4_16257</name>
</gene>
<evidence type="ECO:0000313" key="1">
    <source>
        <dbReference type="EMBL" id="GAI77119.1"/>
    </source>
</evidence>
<accession>X1TAS6</accession>
<dbReference type="EMBL" id="BARW01007852">
    <property type="protein sequence ID" value="GAI77119.1"/>
    <property type="molecule type" value="Genomic_DNA"/>
</dbReference>
<protein>
    <submittedName>
        <fullName evidence="1">Uncharacterized protein</fullName>
    </submittedName>
</protein>
<feature type="non-terminal residue" evidence="1">
    <location>
        <position position="104"/>
    </location>
</feature>
<reference evidence="1" key="1">
    <citation type="journal article" date="2014" name="Front. Microbiol.">
        <title>High frequency of phylogenetically diverse reductive dehalogenase-homologous genes in deep subseafloor sedimentary metagenomes.</title>
        <authorList>
            <person name="Kawai M."/>
            <person name="Futagami T."/>
            <person name="Toyoda A."/>
            <person name="Takaki Y."/>
            <person name="Nishi S."/>
            <person name="Hori S."/>
            <person name="Arai W."/>
            <person name="Tsubouchi T."/>
            <person name="Morono Y."/>
            <person name="Uchiyama I."/>
            <person name="Ito T."/>
            <person name="Fujiyama A."/>
            <person name="Inagaki F."/>
            <person name="Takami H."/>
        </authorList>
    </citation>
    <scope>NUCLEOTIDE SEQUENCE</scope>
    <source>
        <strain evidence="1">Expedition CK06-06</strain>
    </source>
</reference>
<proteinExistence type="predicted"/>
<sequence length="104" mass="11533">MDVQIAFYNEVTDIFGPLWIGVEGVVKEENDLDVVCVFEKLNFLENILSAPHPDSSSPVDGGGAEIAVKRTPAAGHHIDCGEFSLPGNFENKIVFFKRHQMKCR</sequence>